<dbReference type="Proteomes" id="UP000515162">
    <property type="component" value="Chromosome X"/>
</dbReference>
<keyword evidence="2" id="KW-0645">Protease</keyword>
<dbReference type="InterPro" id="IPR008580">
    <property type="entry name" value="PPPDE_dom"/>
</dbReference>
<comment type="similarity">
    <text evidence="1">Belongs to the DeSI family.</text>
</comment>
<dbReference type="PANTHER" id="PTHR12378">
    <property type="entry name" value="DESUMOYLATING ISOPEPTIDASE"/>
    <property type="match status" value="1"/>
</dbReference>
<dbReference type="PANTHER" id="PTHR12378:SF80">
    <property type="entry name" value="IP06716P-RELATED"/>
    <property type="match status" value="1"/>
</dbReference>
<dbReference type="SMART" id="SM01179">
    <property type="entry name" value="DUF862"/>
    <property type="match status" value="1"/>
</dbReference>
<dbReference type="PROSITE" id="PS51858">
    <property type="entry name" value="PPPDE"/>
    <property type="match status" value="1"/>
</dbReference>
<dbReference type="RefSeq" id="XP_033169917.1">
    <property type="nucleotide sequence ID" value="XM_033314026.1"/>
</dbReference>
<dbReference type="GO" id="GO:0101005">
    <property type="term" value="F:deubiquitinase activity"/>
    <property type="evidence" value="ECO:0007669"/>
    <property type="project" value="TreeGrafter"/>
</dbReference>
<sequence length="215" mass="24890">HVFKNSKFASQLLTFVESSEWLRYPILVFLNRQVFLSLSLRGMPCLGGVRESSSEDIRHREPVVLNIYDLSTSNDYTFPLGVGVFHSGVQMYGREYAFLAINLSISGIFEIRPRNGQEELGEHFRFRKSILLGYTDFTCAEVKRVIYLLGLEFRGTSYHLTSKNCNHFSNCLALLVCGRKIPRWVNRLAYLITCVPFLERFVVARPTHYPQFSRF</sequence>
<keyword evidence="3" id="KW-0378">Hydrolase</keyword>
<evidence type="ECO:0000259" key="4">
    <source>
        <dbReference type="PROSITE" id="PS51858"/>
    </source>
</evidence>
<dbReference type="GO" id="GO:0016579">
    <property type="term" value="P:protein deubiquitination"/>
    <property type="evidence" value="ECO:0007669"/>
    <property type="project" value="TreeGrafter"/>
</dbReference>
<evidence type="ECO:0000313" key="5">
    <source>
        <dbReference type="Proteomes" id="UP000515162"/>
    </source>
</evidence>
<protein>
    <submittedName>
        <fullName evidence="6">Deubiquitinase DESI2</fullName>
    </submittedName>
</protein>
<accession>A0A6P8KSN5</accession>
<proteinExistence type="inferred from homology"/>
<gene>
    <name evidence="6" type="primary">LOC117147212</name>
</gene>
<dbReference type="Pfam" id="PF05903">
    <property type="entry name" value="Peptidase_C97"/>
    <property type="match status" value="1"/>
</dbReference>
<organism evidence="5 6">
    <name type="scientific">Drosophila mauritiana</name>
    <name type="common">Fruit fly</name>
    <dbReference type="NCBI Taxonomy" id="7226"/>
    <lineage>
        <taxon>Eukaryota</taxon>
        <taxon>Metazoa</taxon>
        <taxon>Ecdysozoa</taxon>
        <taxon>Arthropoda</taxon>
        <taxon>Hexapoda</taxon>
        <taxon>Insecta</taxon>
        <taxon>Pterygota</taxon>
        <taxon>Neoptera</taxon>
        <taxon>Endopterygota</taxon>
        <taxon>Diptera</taxon>
        <taxon>Brachycera</taxon>
        <taxon>Muscomorpha</taxon>
        <taxon>Ephydroidea</taxon>
        <taxon>Drosophilidae</taxon>
        <taxon>Drosophila</taxon>
        <taxon>Sophophora</taxon>
    </lineage>
</organism>
<evidence type="ECO:0000256" key="1">
    <source>
        <dbReference type="ARBA" id="ARBA00008140"/>
    </source>
</evidence>
<dbReference type="Gene3D" id="3.90.1720.30">
    <property type="entry name" value="PPPDE domains"/>
    <property type="match status" value="1"/>
</dbReference>
<feature type="non-terminal residue" evidence="6">
    <location>
        <position position="1"/>
    </location>
</feature>
<dbReference type="InterPro" id="IPR042266">
    <property type="entry name" value="PPPDE_sf"/>
</dbReference>
<evidence type="ECO:0000256" key="3">
    <source>
        <dbReference type="ARBA" id="ARBA00022801"/>
    </source>
</evidence>
<feature type="domain" description="PPPDE" evidence="4">
    <location>
        <begin position="61"/>
        <end position="206"/>
    </location>
</feature>
<dbReference type="AlphaFoldDB" id="A0A6P8KSN5"/>
<dbReference type="GO" id="GO:0006508">
    <property type="term" value="P:proteolysis"/>
    <property type="evidence" value="ECO:0007669"/>
    <property type="project" value="UniProtKB-KW"/>
</dbReference>
<dbReference type="GeneID" id="117147212"/>
<evidence type="ECO:0000313" key="6">
    <source>
        <dbReference type="RefSeq" id="XP_033169917.1"/>
    </source>
</evidence>
<name>A0A6P8KSN5_DROMA</name>
<evidence type="ECO:0000256" key="2">
    <source>
        <dbReference type="ARBA" id="ARBA00022670"/>
    </source>
</evidence>
<reference evidence="6" key="1">
    <citation type="submission" date="2025-08" db="UniProtKB">
        <authorList>
            <consortium name="RefSeq"/>
        </authorList>
    </citation>
    <scope>IDENTIFICATION</scope>
    <source>
        <strain evidence="6">Mau12</strain>
        <tissue evidence="6">Whole Body</tissue>
    </source>
</reference>
<keyword evidence="5" id="KW-1185">Reference proteome</keyword>